<dbReference type="InterPro" id="IPR036116">
    <property type="entry name" value="FN3_sf"/>
</dbReference>
<dbReference type="InterPro" id="IPR003961">
    <property type="entry name" value="FN3_dom"/>
</dbReference>
<dbReference type="EMBL" id="CP064981">
    <property type="protein sequence ID" value="QQR92267.1"/>
    <property type="molecule type" value="Genomic_DNA"/>
</dbReference>
<name>A0A7T9DJ39_9ARCH</name>
<dbReference type="SMART" id="SM00060">
    <property type="entry name" value="FN3"/>
    <property type="match status" value="2"/>
</dbReference>
<proteinExistence type="predicted"/>
<evidence type="ECO:0000259" key="1">
    <source>
        <dbReference type="PROSITE" id="PS50853"/>
    </source>
</evidence>
<dbReference type="CDD" id="cd00063">
    <property type="entry name" value="FN3"/>
    <property type="match status" value="2"/>
</dbReference>
<dbReference type="PROSITE" id="PS50853">
    <property type="entry name" value="FN3"/>
    <property type="match status" value="2"/>
</dbReference>
<dbReference type="Pfam" id="PF00041">
    <property type="entry name" value="fn3"/>
    <property type="match status" value="1"/>
</dbReference>
<dbReference type="InterPro" id="IPR013783">
    <property type="entry name" value="Ig-like_fold"/>
</dbReference>
<sequence>MKNAVILFLVLCLLPLAHAQVVSPTSFNVPLTVVGPTISIIDDPISYDGSNTYVSSGIPFPKNTAITDATKCQVRLNGSPVPAQFSVISRRGGLMTDATKPIQWLLTTFLVQSLPAGGTNTSYALHCDNSNAPGPAPATPVSIVSNTTNSVVVNTGPAVFDVSKTTGKIFNSATVNGTSMLSPNNTGLVMRAQDDADGSNTYPFIVNPNGVTVVENGPLRAVVQINGYYDNSSTPGITPNFGNTKPMNAVVRLTFYANSSNVEMRHVLTNNGAIGRPFPNASVPPEDKAVFRELEVILNPALSGTQTARFGSNAPVTASGNELILAQRGAPTKYDKRYHNALHQAPNDATVTNIIDNFFTQFANGNTVTTQANTHFDDAVILGDTTKGIAMGMRGFWQTFPKDYRVNQNKIAVSLYPGNRTGQPQFEYTYVPYFRTNITTPTHCCVSDPNWASTAELLDLVHPETLDITNPEFHYNANSNNVMPGGTRDYQDLLIQFYPASTSFAEIQRRFDAFNHPPVAVPTDTEYTSATEATPMLMPPKRDWANASTIPASFRPLFARADKLFQIQVDSTALASSVWQTNSIFTCTDLLQKQGATFGGWPSWGNTIAGDDMDGGWGRENNHYVASGGWNLMQFLRDFDYRQFEYGQLRAYHNNTFGTAWGSAYPSTYGLARYESGFNSLALTNGAHYWPHGLWMSYLLTGSPEMLDGTPQYADYLSANVPMVGGVFKYINGGGGRIAGRSISAIAMAYKVLGKPNYYTAINNWMIALINGEQHSISIGCPPGSFPNSISPASQPCNVGWSESTLTEGAEEGYYLAGLNNPTYVALFQRMIEFFRTHLLLGGTGSPTSYYPYEMASHWDSAFGYNIPGFYTSRIDPIDLADPIMMYNKITQTPQNPLGDPQFVGLAQQLFKEGLLWNLGSGAIDTTNPAQVNPLTCRSTQYPSSYHNKILGKWEDSISTAAFFFVNYFDAGGTVLPPPAQPPSVTLNANGAGGSTWVPTGTTTIGLSWLVSNATSCTASASPSTAAWTGSIAPANGSLASIPITASPSYFTLNCTGVGGASSSTVTVNIGTPPSSGGGLPIPNAPANFVVTALGPTDVLLTWDDVDNETNYKIVRHTPSTASGQLLTDTIPANSTSYTDTAAAPGTTIQYDLRAYSNVSPYYNSPYAYATVITPPSSGGVPSAPTGLTAAGTSPTSVNLSWTDVANNETGYHVQRRTCVSSTVCTSSFVTITANALAANSNSYADTSATSDNIYEYRVFAVNGSNTSPYSNVALATTGKPSSSTYLPVNNASFSSSATVPFSALIHSFIPQSVTVELRVRDLSQPNEQVVNTQIIPATPSGTAYAHTYSPPAAGNYSWRVIVSTPVGTQNSNLLYFSVNGPAPTPNPPALGVISPTTIPVIWQRAIFFSRREIISRLLRRFWWTGWRCLRVRSRSSMPLRCHST</sequence>
<organism evidence="2">
    <name type="scientific">Candidatus Iainarchaeum sp</name>
    <dbReference type="NCBI Taxonomy" id="3101447"/>
    <lineage>
        <taxon>Archaea</taxon>
        <taxon>Candidatus Iainarchaeota</taxon>
        <taxon>Candidatus Iainarchaeia</taxon>
        <taxon>Candidatus Iainarchaeales</taxon>
        <taxon>Candidatus Iainarchaeaceae</taxon>
        <taxon>Candidatus Iainarchaeum</taxon>
    </lineage>
</organism>
<feature type="domain" description="Fibronectin type-III" evidence="1">
    <location>
        <begin position="1184"/>
        <end position="1281"/>
    </location>
</feature>
<accession>A0A7T9DJ39</accession>
<dbReference type="Gene3D" id="2.60.40.10">
    <property type="entry name" value="Immunoglobulins"/>
    <property type="match status" value="2"/>
</dbReference>
<dbReference type="Proteomes" id="UP000596004">
    <property type="component" value="Chromosome"/>
</dbReference>
<dbReference type="Pfam" id="PF21345">
    <property type="entry name" value="PcRGLX_2nd"/>
    <property type="match status" value="1"/>
</dbReference>
<feature type="domain" description="Fibronectin type-III" evidence="1">
    <location>
        <begin position="1085"/>
        <end position="1178"/>
    </location>
</feature>
<dbReference type="SUPFAM" id="SSF49265">
    <property type="entry name" value="Fibronectin type III"/>
    <property type="match status" value="1"/>
</dbReference>
<protein>
    <submittedName>
        <fullName evidence="2">Fibronectin type III domain-containing protein</fullName>
    </submittedName>
</protein>
<evidence type="ECO:0000313" key="2">
    <source>
        <dbReference type="EMBL" id="QQR92267.1"/>
    </source>
</evidence>
<reference evidence="2" key="1">
    <citation type="submission" date="2020-11" db="EMBL/GenBank/DDBJ databases">
        <title>Connecting structure to function with the recovery of over 1000 high-quality activated sludge metagenome-assembled genomes encoding full-length rRNA genes using long-read sequencing.</title>
        <authorList>
            <person name="Singleton C.M."/>
            <person name="Petriglieri F."/>
            <person name="Kristensen J.M."/>
            <person name="Kirkegaard R.H."/>
            <person name="Michaelsen T.Y."/>
            <person name="Andersen M.H."/>
            <person name="Karst S.M."/>
            <person name="Dueholm M.S."/>
            <person name="Nielsen P.H."/>
            <person name="Albertsen M."/>
        </authorList>
    </citation>
    <scope>NUCLEOTIDE SEQUENCE</scope>
    <source>
        <strain evidence="2">Fred_18-Q3-R57-64_BAT3C.431</strain>
    </source>
</reference>
<gene>
    <name evidence="2" type="ORF">IPJ89_03865</name>
</gene>
<dbReference type="InterPro" id="IPR048330">
    <property type="entry name" value="PcRGLX/YetA_2nd"/>
</dbReference>